<reference evidence="3 4" key="1">
    <citation type="journal article" date="2013" name="Genome Announc.">
        <title>The Draft Genome Sequence of Sphingomonas paucimobilis Strain HER1398 (Proteobacteria), Host to the Giant PAU Phage, Indicates That It Is a Member of the Genus Sphingobacterium (Bacteroidetes).</title>
        <authorList>
            <person name="White R.A.III."/>
            <person name="Suttle C.A."/>
        </authorList>
    </citation>
    <scope>NUCLEOTIDE SEQUENCE [LARGE SCALE GENOMIC DNA]</scope>
    <source>
        <strain evidence="3 4">HER1398</strain>
    </source>
</reference>
<feature type="domain" description="Outer membrane protein beta-barrel" evidence="2">
    <location>
        <begin position="21"/>
        <end position="191"/>
    </location>
</feature>
<gene>
    <name evidence="3" type="ORF">M472_01620</name>
</gene>
<name>U2H6X4_9SPHI</name>
<dbReference type="AlphaFoldDB" id="U2H6X4"/>
<sequence length="214" mass="23063">MKKEITTFLVLCSLSTAAIAQINYGVKGGVNLGKSSYSEANFKDYQTNNVSFYITGYSEFSIAKNTAMQPGISLQGKGDKYKFDKNNLDGSVTWSTMSIEIPVNAVYYIPTGASGSFFLGAGPYIGFNISGKQKATGNIDNWVSNGSKNLKFTGSEKDMNLIDAGLNFMGGYKLNNGLLVNVGYGLGLSNLSPSNDSERKLSNRTFSFGIGYQL</sequence>
<dbReference type="eggNOG" id="COG3637">
    <property type="taxonomic scope" value="Bacteria"/>
</dbReference>
<organism evidence="3 4">
    <name type="scientific">Sphingobacterium paucimobilis HER1398</name>
    <dbReference type="NCBI Taxonomy" id="1346330"/>
    <lineage>
        <taxon>Bacteria</taxon>
        <taxon>Pseudomonadati</taxon>
        <taxon>Bacteroidota</taxon>
        <taxon>Sphingobacteriia</taxon>
        <taxon>Sphingobacteriales</taxon>
        <taxon>Sphingobacteriaceae</taxon>
        <taxon>Sphingobacterium</taxon>
    </lineage>
</organism>
<dbReference type="Proteomes" id="UP000016584">
    <property type="component" value="Unassembled WGS sequence"/>
</dbReference>
<keyword evidence="4" id="KW-1185">Reference proteome</keyword>
<keyword evidence="1" id="KW-0732">Signal</keyword>
<dbReference type="Pfam" id="PF13568">
    <property type="entry name" value="OMP_b-brl_2"/>
    <property type="match status" value="1"/>
</dbReference>
<comment type="caution">
    <text evidence="3">The sequence shown here is derived from an EMBL/GenBank/DDBJ whole genome shotgun (WGS) entry which is preliminary data.</text>
</comment>
<evidence type="ECO:0000313" key="3">
    <source>
        <dbReference type="EMBL" id="ERJ57456.1"/>
    </source>
</evidence>
<dbReference type="InterPro" id="IPR025665">
    <property type="entry name" value="Beta-barrel_OMP_2"/>
</dbReference>
<accession>U2H6X4</accession>
<dbReference type="OrthoDB" id="1150878at2"/>
<evidence type="ECO:0000256" key="1">
    <source>
        <dbReference type="SAM" id="SignalP"/>
    </source>
</evidence>
<dbReference type="PATRIC" id="fig|1346330.5.peg.4190"/>
<feature type="signal peptide" evidence="1">
    <location>
        <begin position="1"/>
        <end position="20"/>
    </location>
</feature>
<proteinExistence type="predicted"/>
<protein>
    <recommendedName>
        <fullName evidence="2">Outer membrane protein beta-barrel domain-containing protein</fullName>
    </recommendedName>
</protein>
<feature type="chain" id="PRO_5004627149" description="Outer membrane protein beta-barrel domain-containing protein" evidence="1">
    <location>
        <begin position="21"/>
        <end position="214"/>
    </location>
</feature>
<evidence type="ECO:0000313" key="4">
    <source>
        <dbReference type="Proteomes" id="UP000016584"/>
    </source>
</evidence>
<dbReference type="RefSeq" id="WP_021072189.1">
    <property type="nucleotide sequence ID" value="NZ_ATDL01000022.1"/>
</dbReference>
<evidence type="ECO:0000259" key="2">
    <source>
        <dbReference type="Pfam" id="PF13568"/>
    </source>
</evidence>
<dbReference type="STRING" id="1346330.M472_01620"/>
<dbReference type="EMBL" id="ATDL01000022">
    <property type="protein sequence ID" value="ERJ57456.1"/>
    <property type="molecule type" value="Genomic_DNA"/>
</dbReference>